<accession>A0A346NCA9</accession>
<reference evidence="1" key="4">
    <citation type="journal article" date="2019" name="Int. J. Syst. Evol. Microbiol.">
        <title>Streptococcus chenjunshii sp. nov. isolated from feces of Tibetan antelopes.</title>
        <authorList>
            <person name="Tian Z."/>
            <person name="Lu S."/>
            <person name="Jin D."/>
            <person name="Yang J."/>
            <person name="Pu J."/>
            <person name="Lai X.H."/>
            <person name="Bai X.N."/>
            <person name="Wu X.M."/>
            <person name="Li J."/>
            <person name="Wang S."/>
            <person name="Xu J."/>
        </authorList>
    </citation>
    <scope>NUCLEOTIDE SEQUENCE</scope>
    <source>
        <strain evidence="1">Z15</strain>
    </source>
</reference>
<name>A0A372KQ73_9STRE</name>
<dbReference type="KEGG" id="schj:DDV21_005965"/>
<dbReference type="EMBL" id="QVQY01000001">
    <property type="protein sequence ID" value="RFU51882.1"/>
    <property type="molecule type" value="Genomic_DNA"/>
</dbReference>
<dbReference type="Proteomes" id="UP000264056">
    <property type="component" value="Unassembled WGS sequence"/>
</dbReference>
<evidence type="ECO:0000313" key="2">
    <source>
        <dbReference type="EMBL" id="RFU51882.1"/>
    </source>
</evidence>
<accession>A0A372KQ73</accession>
<evidence type="ECO:0008006" key="7">
    <source>
        <dbReference type="Google" id="ProtNLM"/>
    </source>
</evidence>
<dbReference type="EMBL" id="CP031733">
    <property type="protein sequence ID" value="AXQ78654.1"/>
    <property type="molecule type" value="Genomic_DNA"/>
</dbReference>
<proteinExistence type="predicted"/>
<dbReference type="AlphaFoldDB" id="A0A372KQ73"/>
<evidence type="ECO:0000313" key="5">
    <source>
        <dbReference type="Proteomes" id="UP000262901"/>
    </source>
</evidence>
<dbReference type="Proteomes" id="UP000262901">
    <property type="component" value="Unassembled WGS sequence"/>
</dbReference>
<dbReference type="Proteomes" id="UP000246115">
    <property type="component" value="Chromosome"/>
</dbReference>
<organism evidence="3 5">
    <name type="scientific">Streptococcus chenjunshii</name>
    <dbReference type="NCBI Taxonomy" id="2173853"/>
    <lineage>
        <taxon>Bacteria</taxon>
        <taxon>Bacillati</taxon>
        <taxon>Bacillota</taxon>
        <taxon>Bacilli</taxon>
        <taxon>Lactobacillales</taxon>
        <taxon>Streptococcaceae</taxon>
        <taxon>Streptococcus</taxon>
    </lineage>
</organism>
<evidence type="ECO:0000313" key="6">
    <source>
        <dbReference type="Proteomes" id="UP000264056"/>
    </source>
</evidence>
<gene>
    <name evidence="1" type="ORF">DDV21_005965</name>
    <name evidence="2" type="ORF">DDV22_00080</name>
    <name evidence="3" type="ORF">DDV23_00635</name>
</gene>
<reference evidence="2 6" key="1">
    <citation type="submission" date="2018-08" db="EMBL/GenBank/DDBJ databases">
        <title>Draft genome of Streptococcus sp .nov. Z2.</title>
        <authorList>
            <person name="Tian Z."/>
        </authorList>
    </citation>
    <scope>NUCLEOTIDE SEQUENCE [LARGE SCALE GENOMIC DNA]</scope>
    <source>
        <strain evidence="2 6">Z2</strain>
    </source>
</reference>
<keyword evidence="6" id="KW-1185">Reference proteome</keyword>
<evidence type="ECO:0000313" key="4">
    <source>
        <dbReference type="Proteomes" id="UP000246115"/>
    </source>
</evidence>
<reference evidence="3 5" key="2">
    <citation type="submission" date="2018-08" db="EMBL/GenBank/DDBJ databases">
        <title>Draft genome of Streptococcus sp. nov. Z1.</title>
        <authorList>
            <person name="Tian Z."/>
        </authorList>
    </citation>
    <scope>NUCLEOTIDE SEQUENCE [LARGE SCALE GENOMIC DNA]</scope>
    <source>
        <strain evidence="3">Z1</strain>
        <strain evidence="5">Z1(2018)</strain>
    </source>
</reference>
<dbReference type="SUPFAM" id="SSF56059">
    <property type="entry name" value="Glutathione synthetase ATP-binding domain-like"/>
    <property type="match status" value="1"/>
</dbReference>
<dbReference type="EMBL" id="QVQZ01000001">
    <property type="protein sequence ID" value="RFU54074.1"/>
    <property type="molecule type" value="Genomic_DNA"/>
</dbReference>
<evidence type="ECO:0000313" key="1">
    <source>
        <dbReference type="EMBL" id="AXQ78654.1"/>
    </source>
</evidence>
<sequence>MKKILYLTDLYYEAKGRNYYEEDIYIAGKLKDYFDVVLCHPKNSESFEKDVDLIIFRNTGGVSGFKQIYNKFVERVYSNQLNIFNNFSGKADMKGKQYLIDLTELGYPVIPTVDKAASLTLLPESSAYVVKPKDGADSIGLEFVERADFANKTFADGEFLIQPAIDFEYELSFYFINNKFEYALYAPDKSKRWELKQYDASEADVEFAKKFIDWNDIKNGIQRVDACRTKEGKLLLVELEDLNPYLSILELDATLRENVIKDFIKAIEAMI</sequence>
<reference evidence="4" key="3">
    <citation type="submission" date="2018-08" db="EMBL/GenBank/DDBJ databases">
        <title>Streptococcus chenjunshii sp. nov., isolated from stools sample of the Tibetan antelope in the Qinghai-Tibet plateau, China.</title>
        <authorList>
            <person name="Tian Z."/>
        </authorList>
    </citation>
    <scope>NUCLEOTIDE SEQUENCE [LARGE SCALE GENOMIC DNA]</scope>
    <source>
        <strain evidence="4">Z15</strain>
    </source>
</reference>
<dbReference type="OrthoDB" id="4446378at2"/>
<dbReference type="RefSeq" id="WP_116877170.1">
    <property type="nucleotide sequence ID" value="NZ_CP031733.1"/>
</dbReference>
<protein>
    <recommendedName>
        <fullName evidence="7">ATP-grasp domain-containing protein</fullName>
    </recommendedName>
</protein>
<evidence type="ECO:0000313" key="3">
    <source>
        <dbReference type="EMBL" id="RFU54074.1"/>
    </source>
</evidence>